<organism evidence="1 2">
    <name type="scientific">Leptolyngbya cf. ectocarpi LEGE 11479</name>
    <dbReference type="NCBI Taxonomy" id="1828722"/>
    <lineage>
        <taxon>Bacteria</taxon>
        <taxon>Bacillati</taxon>
        <taxon>Cyanobacteriota</taxon>
        <taxon>Cyanophyceae</taxon>
        <taxon>Leptolyngbyales</taxon>
        <taxon>Leptolyngbyaceae</taxon>
        <taxon>Leptolyngbya group</taxon>
        <taxon>Leptolyngbya</taxon>
    </lineage>
</organism>
<dbReference type="EMBL" id="JADEXP010000170">
    <property type="protein sequence ID" value="MBE9068452.1"/>
    <property type="molecule type" value="Genomic_DNA"/>
</dbReference>
<name>A0A929FAJ8_LEPEC</name>
<evidence type="ECO:0000313" key="2">
    <source>
        <dbReference type="Proteomes" id="UP000615026"/>
    </source>
</evidence>
<evidence type="ECO:0000313" key="1">
    <source>
        <dbReference type="EMBL" id="MBE9068452.1"/>
    </source>
</evidence>
<protein>
    <submittedName>
        <fullName evidence="1">DUF3352 domain-containing protein</fullName>
    </submittedName>
</protein>
<accession>A0A929FAJ8</accession>
<dbReference type="RefSeq" id="WP_193994397.1">
    <property type="nucleotide sequence ID" value="NZ_JADEXP010000170.1"/>
</dbReference>
<reference evidence="1" key="1">
    <citation type="submission" date="2020-10" db="EMBL/GenBank/DDBJ databases">
        <authorList>
            <person name="Castelo-Branco R."/>
            <person name="Eusebio N."/>
            <person name="Adriana R."/>
            <person name="Vieira A."/>
            <person name="Brugerolle De Fraissinette N."/>
            <person name="Rezende De Castro R."/>
            <person name="Schneider M.P."/>
            <person name="Vasconcelos V."/>
            <person name="Leao P.N."/>
        </authorList>
    </citation>
    <scope>NUCLEOTIDE SEQUENCE</scope>
    <source>
        <strain evidence="1">LEGE 11479</strain>
    </source>
</reference>
<keyword evidence="2" id="KW-1185">Reference proteome</keyword>
<dbReference type="Pfam" id="PF11832">
    <property type="entry name" value="DUF3352"/>
    <property type="match status" value="1"/>
</dbReference>
<comment type="caution">
    <text evidence="1">The sequence shown here is derived from an EMBL/GenBank/DDBJ whole genome shotgun (WGS) entry which is preliminary data.</text>
</comment>
<dbReference type="InterPro" id="IPR021787">
    <property type="entry name" value="DUF3352"/>
</dbReference>
<sequence>MANLLGGSGRRWQLVAFAIALLLISIGIHGCGQPSSPSEQFEQSNISQSSSVLEFVPRQSLLAAVVDTTVEPSKVWQSSGLPDTISRSINSVLVPLAVDFDQDVRPWLGDDIAFAITDKDLDRSSHNGRQTGYLLVADTSDSERLREFLELFWQRLAIAGTSPRFTEVNGVPIIAGAALQGKYNLATAVVGGHTLLLANDVRVLRQSLRVAQAPTLHLLDHDCCTPGWISLHIPDALDWLGLATPNERRFMANLPWQHLSATTVFQPQGLVINTQLTTVTQEMSAAAPPELAVDLLAHTPQQYLPESMAWTAIGHDLRPIWKGLWQELDRYQRLPSPLQQGQRWQSTQLAQVLAKPLTQLLSDDYAVGQLDDGTWLITVKTTNPTAAGQLDDIARQQGLTVSQLTVKNQAVTAWSRLKTRVDTRNRETTVETDLVALHTKVNDCDLFATSIDGLTAALAAPTNRLSDTQRFQQTVRSMNMPNQGYIYGTWDDVERLLASNRWFSLVKPVLEPWSQSIDAIAITSYGHTVNQSTGTASILLKK</sequence>
<dbReference type="Proteomes" id="UP000615026">
    <property type="component" value="Unassembled WGS sequence"/>
</dbReference>
<dbReference type="AlphaFoldDB" id="A0A929FAJ8"/>
<gene>
    <name evidence="1" type="ORF">IQ260_17510</name>
</gene>
<proteinExistence type="predicted"/>